<comment type="cofactor">
    <cofactor evidence="14 15">
        <name>Mn(2+)</name>
        <dbReference type="ChEBI" id="CHEBI:29035"/>
    </cofactor>
    <cofactor evidence="14 15">
        <name>Mg(2+)</name>
        <dbReference type="ChEBI" id="CHEBI:18420"/>
    </cofactor>
    <text evidence="14 15">Manganese or magnesium. Binds 1 divalent metal ion per monomer in the absence of substrate. May bind a second metal ion after substrate binding.</text>
</comment>
<keyword evidence="8 14" id="KW-0963">Cytoplasm</keyword>
<comment type="function">
    <text evidence="3 14">Endonuclease that specifically degrades the RNA of RNA-DNA hybrids.</text>
</comment>
<keyword evidence="12 14" id="KW-0378">Hydrolase</keyword>
<dbReference type="InterPro" id="IPR012337">
    <property type="entry name" value="RNaseH-like_sf"/>
</dbReference>
<dbReference type="Proteomes" id="UP000616608">
    <property type="component" value="Unassembled WGS sequence"/>
</dbReference>
<evidence type="ECO:0000256" key="9">
    <source>
        <dbReference type="ARBA" id="ARBA00022722"/>
    </source>
</evidence>
<comment type="caution">
    <text evidence="17">The sequence shown here is derived from an EMBL/GenBank/DDBJ whole genome shotgun (WGS) entry which is preliminary data.</text>
</comment>
<evidence type="ECO:0000256" key="6">
    <source>
        <dbReference type="ARBA" id="ARBA00012180"/>
    </source>
</evidence>
<dbReference type="HAMAP" id="MF_00053">
    <property type="entry name" value="RNase_HIII"/>
    <property type="match status" value="1"/>
</dbReference>
<dbReference type="InterPro" id="IPR036397">
    <property type="entry name" value="RNaseH_sf"/>
</dbReference>
<evidence type="ECO:0000256" key="7">
    <source>
        <dbReference type="ARBA" id="ARBA00021407"/>
    </source>
</evidence>
<keyword evidence="10 14" id="KW-0479">Metal-binding</keyword>
<dbReference type="GO" id="GO:0000287">
    <property type="term" value="F:magnesium ion binding"/>
    <property type="evidence" value="ECO:0007669"/>
    <property type="project" value="UniProtKB-UniRule"/>
</dbReference>
<dbReference type="GO" id="GO:0003723">
    <property type="term" value="F:RNA binding"/>
    <property type="evidence" value="ECO:0007669"/>
    <property type="project" value="UniProtKB-UniRule"/>
</dbReference>
<dbReference type="GO" id="GO:0043137">
    <property type="term" value="P:DNA replication, removal of RNA primer"/>
    <property type="evidence" value="ECO:0007669"/>
    <property type="project" value="TreeGrafter"/>
</dbReference>
<dbReference type="EC" id="3.1.26.4" evidence="6 14"/>
<sequence>MTNVVLTCDNTLCEKIITTFTPYKIENKAPGVRFSAKVDGCTITLYRSGKCLFQGANAEHYAKPYMTTPTSKPNTTLPTNFSSFSVLGSDETGTGDYFGPVTVAAVYVSKEQIPLLQTLGVKDSKLLKDDTMLALAPLIKAACPHKVLLLKNPKYNTLQAKGFSQGKMKGWMHNQALRLVIDQLDHYPQAILIDQFATKDVYFNYLKGRKDIVHERVYFATKAEQIHLSVAAASILARAAFVKEMEALSKTVGYPLPKGAGHKVDEVAARILRTRGEEFLQSITKWHFANTDKARKLC</sequence>
<dbReference type="PROSITE" id="PS51975">
    <property type="entry name" value="RNASE_H_2"/>
    <property type="match status" value="1"/>
</dbReference>
<proteinExistence type="inferred from homology"/>
<evidence type="ECO:0000259" key="16">
    <source>
        <dbReference type="PROSITE" id="PS51975"/>
    </source>
</evidence>
<evidence type="ECO:0000256" key="5">
    <source>
        <dbReference type="ARBA" id="ARBA00008378"/>
    </source>
</evidence>
<dbReference type="GO" id="GO:0032299">
    <property type="term" value="C:ribonuclease H2 complex"/>
    <property type="evidence" value="ECO:0007669"/>
    <property type="project" value="TreeGrafter"/>
</dbReference>
<evidence type="ECO:0000256" key="12">
    <source>
        <dbReference type="ARBA" id="ARBA00022801"/>
    </source>
</evidence>
<evidence type="ECO:0000256" key="1">
    <source>
        <dbReference type="ARBA" id="ARBA00000077"/>
    </source>
</evidence>
<feature type="domain" description="RNase H type-2" evidence="16">
    <location>
        <begin position="84"/>
        <end position="298"/>
    </location>
</feature>
<dbReference type="PANTHER" id="PTHR10954">
    <property type="entry name" value="RIBONUCLEASE H2 SUBUNIT A"/>
    <property type="match status" value="1"/>
</dbReference>
<dbReference type="Pfam" id="PF01351">
    <property type="entry name" value="RNase_HII"/>
    <property type="match status" value="1"/>
</dbReference>
<dbReference type="NCBIfam" id="TIGR00716">
    <property type="entry name" value="rnhC"/>
    <property type="match status" value="1"/>
</dbReference>
<dbReference type="InterPro" id="IPR024567">
    <property type="entry name" value="RNase_HII/HIII_dom"/>
</dbReference>
<evidence type="ECO:0000256" key="3">
    <source>
        <dbReference type="ARBA" id="ARBA00004065"/>
    </source>
</evidence>
<dbReference type="PIRSF" id="PIRSF037748">
    <property type="entry name" value="RnhC"/>
    <property type="match status" value="1"/>
</dbReference>
<comment type="subcellular location">
    <subcellularLocation>
        <location evidence="4 14">Cytoplasm</location>
    </subcellularLocation>
</comment>
<dbReference type="EMBL" id="BMJT01000007">
    <property type="protein sequence ID" value="GGG28166.1"/>
    <property type="molecule type" value="Genomic_DNA"/>
</dbReference>
<dbReference type="GO" id="GO:0006298">
    <property type="term" value="P:mismatch repair"/>
    <property type="evidence" value="ECO:0007669"/>
    <property type="project" value="TreeGrafter"/>
</dbReference>
<dbReference type="Gene3D" id="3.30.310.10">
    <property type="entry name" value="TATA-Binding Protein"/>
    <property type="match status" value="1"/>
</dbReference>
<gene>
    <name evidence="14 17" type="primary">rnhC</name>
    <name evidence="17" type="ORF">GCM10007425_23550</name>
</gene>
<dbReference type="FunFam" id="3.30.420.10:FF:000047">
    <property type="entry name" value="Ribonuclease HIII"/>
    <property type="match status" value="1"/>
</dbReference>
<comment type="cofactor">
    <cofactor evidence="2">
        <name>Mg(2+)</name>
        <dbReference type="ChEBI" id="CHEBI:18420"/>
    </cofactor>
</comment>
<evidence type="ECO:0000256" key="14">
    <source>
        <dbReference type="HAMAP-Rule" id="MF_00053"/>
    </source>
</evidence>
<organism evidence="17 18">
    <name type="scientific">Lysinibacillus alkalisoli</name>
    <dbReference type="NCBI Taxonomy" id="1911548"/>
    <lineage>
        <taxon>Bacteria</taxon>
        <taxon>Bacillati</taxon>
        <taxon>Bacillota</taxon>
        <taxon>Bacilli</taxon>
        <taxon>Bacillales</taxon>
        <taxon>Bacillaceae</taxon>
        <taxon>Lysinibacillus</taxon>
    </lineage>
</organism>
<evidence type="ECO:0000256" key="2">
    <source>
        <dbReference type="ARBA" id="ARBA00001946"/>
    </source>
</evidence>
<dbReference type="InterPro" id="IPR004641">
    <property type="entry name" value="RNase_HIII"/>
</dbReference>
<feature type="binding site" evidence="14 15">
    <location>
        <position position="90"/>
    </location>
    <ligand>
        <name>a divalent metal cation</name>
        <dbReference type="ChEBI" id="CHEBI:60240"/>
    </ligand>
</feature>
<dbReference type="AlphaFoldDB" id="A0A917G8W1"/>
<dbReference type="GO" id="GO:0004523">
    <property type="term" value="F:RNA-DNA hybrid ribonuclease activity"/>
    <property type="evidence" value="ECO:0007669"/>
    <property type="project" value="UniProtKB-UniRule"/>
</dbReference>
<keyword evidence="18" id="KW-1185">Reference proteome</keyword>
<dbReference type="Gene3D" id="3.30.420.10">
    <property type="entry name" value="Ribonuclease H-like superfamily/Ribonuclease H"/>
    <property type="match status" value="1"/>
</dbReference>
<feature type="binding site" evidence="14 15">
    <location>
        <position position="91"/>
    </location>
    <ligand>
        <name>a divalent metal cation</name>
        <dbReference type="ChEBI" id="CHEBI:60240"/>
    </ligand>
</feature>
<dbReference type="Pfam" id="PF11858">
    <property type="entry name" value="DUF3378"/>
    <property type="match status" value="1"/>
</dbReference>
<evidence type="ECO:0000256" key="15">
    <source>
        <dbReference type="PROSITE-ProRule" id="PRU01319"/>
    </source>
</evidence>
<protein>
    <recommendedName>
        <fullName evidence="7 14">Ribonuclease HIII</fullName>
        <shortName evidence="14">RNase HIII</shortName>
        <ecNumber evidence="6 14">3.1.26.4</ecNumber>
    </recommendedName>
</protein>
<keyword evidence="11 14" id="KW-0255">Endonuclease</keyword>
<feature type="binding site" evidence="14 15">
    <location>
        <position position="194"/>
    </location>
    <ligand>
        <name>a divalent metal cation</name>
        <dbReference type="ChEBI" id="CHEBI:60240"/>
    </ligand>
</feature>
<dbReference type="CDD" id="cd14796">
    <property type="entry name" value="RNAse_HIII_N"/>
    <property type="match status" value="1"/>
</dbReference>
<comment type="catalytic activity">
    <reaction evidence="1 14 15">
        <text>Endonucleolytic cleavage to 5'-phosphomonoester.</text>
        <dbReference type="EC" id="3.1.26.4"/>
    </reaction>
</comment>
<accession>A0A917G8W1</accession>
<dbReference type="InterPro" id="IPR012295">
    <property type="entry name" value="TBP_dom_sf"/>
</dbReference>
<evidence type="ECO:0000313" key="18">
    <source>
        <dbReference type="Proteomes" id="UP000616608"/>
    </source>
</evidence>
<evidence type="ECO:0000256" key="10">
    <source>
        <dbReference type="ARBA" id="ARBA00022723"/>
    </source>
</evidence>
<dbReference type="GO" id="GO:0005737">
    <property type="term" value="C:cytoplasm"/>
    <property type="evidence" value="ECO:0007669"/>
    <property type="project" value="UniProtKB-SubCell"/>
</dbReference>
<dbReference type="InterPro" id="IPR024568">
    <property type="entry name" value="RNase_HIII_N"/>
</dbReference>
<reference evidence="17" key="1">
    <citation type="journal article" date="2014" name="Int. J. Syst. Evol. Microbiol.">
        <title>Complete genome sequence of Corynebacterium casei LMG S-19264T (=DSM 44701T), isolated from a smear-ripened cheese.</title>
        <authorList>
            <consortium name="US DOE Joint Genome Institute (JGI-PGF)"/>
            <person name="Walter F."/>
            <person name="Albersmeier A."/>
            <person name="Kalinowski J."/>
            <person name="Ruckert C."/>
        </authorList>
    </citation>
    <scope>NUCLEOTIDE SEQUENCE</scope>
    <source>
        <strain evidence="17">CGMCC 1.15760</strain>
    </source>
</reference>
<keyword evidence="13 14" id="KW-0460">Magnesium</keyword>
<dbReference type="CDD" id="cd06590">
    <property type="entry name" value="RNase_HII_bacteria_HIII_like"/>
    <property type="match status" value="1"/>
</dbReference>
<evidence type="ECO:0000256" key="11">
    <source>
        <dbReference type="ARBA" id="ARBA00022759"/>
    </source>
</evidence>
<dbReference type="SUPFAM" id="SSF53098">
    <property type="entry name" value="Ribonuclease H-like"/>
    <property type="match status" value="1"/>
</dbReference>
<dbReference type="InterPro" id="IPR001352">
    <property type="entry name" value="RNase_HII/HIII"/>
</dbReference>
<evidence type="ECO:0000256" key="13">
    <source>
        <dbReference type="ARBA" id="ARBA00022842"/>
    </source>
</evidence>
<name>A0A917G8W1_9BACI</name>
<dbReference type="PANTHER" id="PTHR10954:SF23">
    <property type="entry name" value="RIBONUCLEASE"/>
    <property type="match status" value="1"/>
</dbReference>
<reference evidence="17" key="2">
    <citation type="submission" date="2020-09" db="EMBL/GenBank/DDBJ databases">
        <authorList>
            <person name="Sun Q."/>
            <person name="Zhou Y."/>
        </authorList>
    </citation>
    <scope>NUCLEOTIDE SEQUENCE</scope>
    <source>
        <strain evidence="17">CGMCC 1.15760</strain>
    </source>
</reference>
<evidence type="ECO:0000313" key="17">
    <source>
        <dbReference type="EMBL" id="GGG28166.1"/>
    </source>
</evidence>
<comment type="similarity">
    <text evidence="5 14">Belongs to the RNase HII family. RnhC subfamily.</text>
</comment>
<dbReference type="RefSeq" id="WP_188615253.1">
    <property type="nucleotide sequence ID" value="NZ_BMJT01000007.1"/>
</dbReference>
<keyword evidence="9 14" id="KW-0540">Nuclease</keyword>
<evidence type="ECO:0000256" key="4">
    <source>
        <dbReference type="ARBA" id="ARBA00004496"/>
    </source>
</evidence>
<evidence type="ECO:0000256" key="8">
    <source>
        <dbReference type="ARBA" id="ARBA00022490"/>
    </source>
</evidence>